<name>A0A9N9A3R6_9GLOM</name>
<evidence type="ECO:0000256" key="1">
    <source>
        <dbReference type="SAM" id="MobiDB-lite"/>
    </source>
</evidence>
<feature type="region of interest" description="Disordered" evidence="1">
    <location>
        <begin position="1"/>
        <end position="25"/>
    </location>
</feature>
<evidence type="ECO:0000313" key="2">
    <source>
        <dbReference type="EMBL" id="CAG8516638.1"/>
    </source>
</evidence>
<proteinExistence type="predicted"/>
<feature type="non-terminal residue" evidence="2">
    <location>
        <position position="80"/>
    </location>
</feature>
<gene>
    <name evidence="2" type="ORF">CPELLU_LOCUS3181</name>
</gene>
<dbReference type="EMBL" id="CAJVQA010001501">
    <property type="protein sequence ID" value="CAG8516638.1"/>
    <property type="molecule type" value="Genomic_DNA"/>
</dbReference>
<dbReference type="Proteomes" id="UP000789759">
    <property type="component" value="Unassembled WGS sequence"/>
</dbReference>
<accession>A0A9N9A3R6</accession>
<comment type="caution">
    <text evidence="2">The sequence shown here is derived from an EMBL/GenBank/DDBJ whole genome shotgun (WGS) entry which is preliminary data.</text>
</comment>
<reference evidence="2" key="1">
    <citation type="submission" date="2021-06" db="EMBL/GenBank/DDBJ databases">
        <authorList>
            <person name="Kallberg Y."/>
            <person name="Tangrot J."/>
            <person name="Rosling A."/>
        </authorList>
    </citation>
    <scope>NUCLEOTIDE SEQUENCE</scope>
    <source>
        <strain evidence="2">FL966</strain>
    </source>
</reference>
<protein>
    <submittedName>
        <fullName evidence="2">4831_t:CDS:1</fullName>
    </submittedName>
</protein>
<organism evidence="2 3">
    <name type="scientific">Cetraspora pellucida</name>
    <dbReference type="NCBI Taxonomy" id="1433469"/>
    <lineage>
        <taxon>Eukaryota</taxon>
        <taxon>Fungi</taxon>
        <taxon>Fungi incertae sedis</taxon>
        <taxon>Mucoromycota</taxon>
        <taxon>Glomeromycotina</taxon>
        <taxon>Glomeromycetes</taxon>
        <taxon>Diversisporales</taxon>
        <taxon>Gigasporaceae</taxon>
        <taxon>Cetraspora</taxon>
    </lineage>
</organism>
<keyword evidence="3" id="KW-1185">Reference proteome</keyword>
<evidence type="ECO:0000313" key="3">
    <source>
        <dbReference type="Proteomes" id="UP000789759"/>
    </source>
</evidence>
<sequence length="80" mass="9474">IQLLGQMSRHKQEQEEIPGCGAQQNHHHHLGIPGLGLLLRETFDDLLRFHGSKKKIKYKHTDINLRETWMFLYGYKKHEV</sequence>
<dbReference type="AlphaFoldDB" id="A0A9N9A3R6"/>